<dbReference type="PANTHER" id="PTHR37852:SF1">
    <property type="entry name" value="HIG1 DOMAIN-CONTAINING PROTEIN"/>
    <property type="match status" value="1"/>
</dbReference>
<comment type="caution">
    <text evidence="1">The sequence shown here is derived from an EMBL/GenBank/DDBJ whole genome shotgun (WGS) entry which is preliminary data.</text>
</comment>
<dbReference type="PANTHER" id="PTHR37852">
    <property type="entry name" value="YALI0B21208P"/>
    <property type="match status" value="1"/>
</dbReference>
<dbReference type="EMBL" id="LUGG01000014">
    <property type="protein sequence ID" value="OBZ70097.1"/>
    <property type="molecule type" value="Genomic_DNA"/>
</dbReference>
<sequence length="165" mass="17481">MLPGAAIIVGATIGLFRGSRSASLRFLAENVHRPPTTVRGWYLYNKTKNYRMLLGGLKEGVADASKLGVTATGWVGIEEGCERLGVGDVKEVAAGLGTGGLFAAVYGLPWKASGRTMVLGVLIGSVLRGLRWSREHLSEQARARLNQIEDAPAEGQAHVGDPNKA</sequence>
<dbReference type="STRING" id="5627.A0A1C7M0X8"/>
<gene>
    <name evidence="1" type="ORF">A0H81_09899</name>
</gene>
<proteinExistence type="predicted"/>
<evidence type="ECO:0000313" key="1">
    <source>
        <dbReference type="EMBL" id="OBZ70097.1"/>
    </source>
</evidence>
<reference evidence="1 2" key="1">
    <citation type="submission" date="2016-03" db="EMBL/GenBank/DDBJ databases">
        <title>Whole genome sequencing of Grifola frondosa 9006-11.</title>
        <authorList>
            <person name="Min B."/>
            <person name="Park H."/>
            <person name="Kim J.-G."/>
            <person name="Cho H."/>
            <person name="Oh Y.-L."/>
            <person name="Kong W.-S."/>
            <person name="Choi I.-G."/>
        </authorList>
    </citation>
    <scope>NUCLEOTIDE SEQUENCE [LARGE SCALE GENOMIC DNA]</scope>
    <source>
        <strain evidence="1 2">9006-11</strain>
    </source>
</reference>
<dbReference type="OMA" id="VRGWYLY"/>
<dbReference type="Proteomes" id="UP000092993">
    <property type="component" value="Unassembled WGS sequence"/>
</dbReference>
<protein>
    <submittedName>
        <fullName evidence="1">Uncharacterized protein</fullName>
    </submittedName>
</protein>
<name>A0A1C7M0X8_GRIFR</name>
<organism evidence="1 2">
    <name type="scientific">Grifola frondosa</name>
    <name type="common">Maitake</name>
    <name type="synonym">Polyporus frondosus</name>
    <dbReference type="NCBI Taxonomy" id="5627"/>
    <lineage>
        <taxon>Eukaryota</taxon>
        <taxon>Fungi</taxon>
        <taxon>Dikarya</taxon>
        <taxon>Basidiomycota</taxon>
        <taxon>Agaricomycotina</taxon>
        <taxon>Agaricomycetes</taxon>
        <taxon>Polyporales</taxon>
        <taxon>Grifolaceae</taxon>
        <taxon>Grifola</taxon>
    </lineage>
</organism>
<evidence type="ECO:0000313" key="2">
    <source>
        <dbReference type="Proteomes" id="UP000092993"/>
    </source>
</evidence>
<dbReference type="OrthoDB" id="5584028at2759"/>
<dbReference type="AlphaFoldDB" id="A0A1C7M0X8"/>
<accession>A0A1C7M0X8</accession>
<keyword evidence="2" id="KW-1185">Reference proteome</keyword>